<gene>
    <name evidence="1" type="ORF">LY11_05204</name>
</gene>
<protein>
    <submittedName>
        <fullName evidence="1">Uncharacterized protein</fullName>
    </submittedName>
</protein>
<sequence>MTTNYSLFFKNIFNKLLLQLDNKDRIYNAQIADHLCSLTFINEKGSIVFAPVNSCMSILILNHVLGGPELNINPYPDTIKYYTVFITKCDDTRFTGNIASSDLGTQIQFNSSIPICAIILFYNTEHIAINTDSISVLLDSWVIHKFSLKESFSTSLILEENIMHEIETLLAVNQQGTLLTDLIRSVFNNF</sequence>
<reference evidence="1 2" key="1">
    <citation type="submission" date="2018-06" db="EMBL/GenBank/DDBJ databases">
        <title>Genomic Encyclopedia of Archaeal and Bacterial Type Strains, Phase II (KMG-II): from individual species to whole genera.</title>
        <authorList>
            <person name="Goeker M."/>
        </authorList>
    </citation>
    <scope>NUCLEOTIDE SEQUENCE [LARGE SCALE GENOMIC DNA]</scope>
    <source>
        <strain evidence="1 2">DSM 14825</strain>
    </source>
</reference>
<dbReference type="Proteomes" id="UP000249754">
    <property type="component" value="Unassembled WGS sequence"/>
</dbReference>
<accession>A0A327RUB4</accession>
<organism evidence="1 2">
    <name type="scientific">Pedobacter cryoconitis</name>
    <dbReference type="NCBI Taxonomy" id="188932"/>
    <lineage>
        <taxon>Bacteria</taxon>
        <taxon>Pseudomonadati</taxon>
        <taxon>Bacteroidota</taxon>
        <taxon>Sphingobacteriia</taxon>
        <taxon>Sphingobacteriales</taxon>
        <taxon>Sphingobacteriaceae</taxon>
        <taxon>Pedobacter</taxon>
    </lineage>
</organism>
<comment type="caution">
    <text evidence="1">The sequence shown here is derived from an EMBL/GenBank/DDBJ whole genome shotgun (WGS) entry which is preliminary data.</text>
</comment>
<proteinExistence type="predicted"/>
<dbReference type="EMBL" id="QLLR01000052">
    <property type="protein sequence ID" value="RAJ20580.1"/>
    <property type="molecule type" value="Genomic_DNA"/>
</dbReference>
<evidence type="ECO:0000313" key="1">
    <source>
        <dbReference type="EMBL" id="RAJ20580.1"/>
    </source>
</evidence>
<dbReference type="AlphaFoldDB" id="A0A327RUB4"/>
<evidence type="ECO:0000313" key="2">
    <source>
        <dbReference type="Proteomes" id="UP000249754"/>
    </source>
</evidence>
<name>A0A327RUB4_9SPHI</name>